<dbReference type="PRINTS" id="PR00463">
    <property type="entry name" value="EP450I"/>
</dbReference>
<dbReference type="Proteomes" id="UP001501920">
    <property type="component" value="Chromosome 9"/>
</dbReference>
<dbReference type="Ensembl" id="ENSPNAT00000039094.2">
    <property type="protein sequence ID" value="ENSPNAP00000018718.2"/>
    <property type="gene ID" value="ENSPNAG00000025153.2"/>
</dbReference>
<proteinExistence type="inferred from homology"/>
<dbReference type="InterPro" id="IPR036396">
    <property type="entry name" value="Cyt_P450_sf"/>
</dbReference>
<reference evidence="5" key="3">
    <citation type="submission" date="2025-09" db="UniProtKB">
        <authorList>
            <consortium name="Ensembl"/>
        </authorList>
    </citation>
    <scope>IDENTIFICATION</scope>
</reference>
<evidence type="ECO:0000256" key="3">
    <source>
        <dbReference type="ARBA" id="ARBA00022723"/>
    </source>
</evidence>
<dbReference type="PRINTS" id="PR00385">
    <property type="entry name" value="P450"/>
</dbReference>
<dbReference type="InterPro" id="IPR002401">
    <property type="entry name" value="Cyt_P450_E_grp-I"/>
</dbReference>
<dbReference type="GO" id="GO:0006805">
    <property type="term" value="P:xenobiotic metabolic process"/>
    <property type="evidence" value="ECO:0007669"/>
    <property type="project" value="TreeGrafter"/>
</dbReference>
<reference evidence="5" key="2">
    <citation type="submission" date="2025-08" db="UniProtKB">
        <authorList>
            <consortium name="Ensembl"/>
        </authorList>
    </citation>
    <scope>IDENTIFICATION</scope>
</reference>
<dbReference type="GO" id="GO:0005506">
    <property type="term" value="F:iron ion binding"/>
    <property type="evidence" value="ECO:0007669"/>
    <property type="project" value="InterPro"/>
</dbReference>
<dbReference type="Pfam" id="PF00067">
    <property type="entry name" value="p450"/>
    <property type="match status" value="1"/>
</dbReference>
<dbReference type="PANTHER" id="PTHR24300:SF177">
    <property type="entry name" value="CYTOCHROME P450 2J2"/>
    <property type="match status" value="1"/>
</dbReference>
<comment type="cofactor">
    <cofactor evidence="1">
        <name>heme</name>
        <dbReference type="ChEBI" id="CHEBI:30413"/>
    </cofactor>
</comment>
<dbReference type="AlphaFoldDB" id="A0A3B4D5J2"/>
<dbReference type="STRING" id="42514.ENSPNAP00000018718"/>
<evidence type="ECO:0000313" key="5">
    <source>
        <dbReference type="Ensembl" id="ENSPNAP00000018718.2"/>
    </source>
</evidence>
<evidence type="ECO:0000313" key="6">
    <source>
        <dbReference type="Proteomes" id="UP001501920"/>
    </source>
</evidence>
<evidence type="ECO:0000256" key="2">
    <source>
        <dbReference type="ARBA" id="ARBA00010617"/>
    </source>
</evidence>
<evidence type="ECO:0000256" key="4">
    <source>
        <dbReference type="ARBA" id="ARBA00023004"/>
    </source>
</evidence>
<dbReference type="GO" id="GO:0006082">
    <property type="term" value="P:organic acid metabolic process"/>
    <property type="evidence" value="ECO:0007669"/>
    <property type="project" value="TreeGrafter"/>
</dbReference>
<dbReference type="InterPro" id="IPR050182">
    <property type="entry name" value="Cytochrome_P450_fam2"/>
</dbReference>
<sequence length="133" mass="15282">VMCAVDLFVAGSETTSTTLRWGFLYMAKYLEVQKKVQAEIDKVIGQSRQPSTADRDDLPYTDAVIHEIQRIGNIAPLSLPRKLAKYEERENNLRKSGPSIKLVLFSELKIPCKNRQGTVHYQWIFMCNNKFKC</sequence>
<dbReference type="GO" id="GO:0005737">
    <property type="term" value="C:cytoplasm"/>
    <property type="evidence" value="ECO:0007669"/>
    <property type="project" value="TreeGrafter"/>
</dbReference>
<dbReference type="GO" id="GO:0020037">
    <property type="term" value="F:heme binding"/>
    <property type="evidence" value="ECO:0007669"/>
    <property type="project" value="InterPro"/>
</dbReference>
<protein>
    <submittedName>
        <fullName evidence="5">Uncharacterized protein</fullName>
    </submittedName>
</protein>
<comment type="similarity">
    <text evidence="2">Belongs to the cytochrome P450 family.</text>
</comment>
<organism evidence="5 6">
    <name type="scientific">Pygocentrus nattereri</name>
    <name type="common">Red-bellied piranha</name>
    <dbReference type="NCBI Taxonomy" id="42514"/>
    <lineage>
        <taxon>Eukaryota</taxon>
        <taxon>Metazoa</taxon>
        <taxon>Chordata</taxon>
        <taxon>Craniata</taxon>
        <taxon>Vertebrata</taxon>
        <taxon>Euteleostomi</taxon>
        <taxon>Actinopterygii</taxon>
        <taxon>Neopterygii</taxon>
        <taxon>Teleostei</taxon>
        <taxon>Ostariophysi</taxon>
        <taxon>Characiformes</taxon>
        <taxon>Characoidei</taxon>
        <taxon>Pygocentrus</taxon>
    </lineage>
</organism>
<accession>A0A3B4D5J2</accession>
<dbReference type="GO" id="GO:0016712">
    <property type="term" value="F:oxidoreductase activity, acting on paired donors, with incorporation or reduction of molecular oxygen, reduced flavin or flavoprotein as one donor, and incorporation of one atom of oxygen"/>
    <property type="evidence" value="ECO:0007669"/>
    <property type="project" value="TreeGrafter"/>
</dbReference>
<reference evidence="5 6" key="1">
    <citation type="submission" date="2020-10" db="EMBL/GenBank/DDBJ databases">
        <title>Pygocentrus nattereri (red-bellied piranha) genome, fPygNat1, primary haplotype.</title>
        <authorList>
            <person name="Myers G."/>
            <person name="Meyer A."/>
            <person name="Karagic N."/>
            <person name="Pippel M."/>
            <person name="Winkler S."/>
            <person name="Tracey A."/>
            <person name="Wood J."/>
            <person name="Formenti G."/>
            <person name="Howe K."/>
            <person name="Fedrigo O."/>
            <person name="Jarvis E.D."/>
        </authorList>
    </citation>
    <scope>NUCLEOTIDE SEQUENCE [LARGE SCALE GENOMIC DNA]</scope>
</reference>
<name>A0A3B4D5J2_PYGNA</name>
<dbReference type="SUPFAM" id="SSF48264">
    <property type="entry name" value="Cytochrome P450"/>
    <property type="match status" value="1"/>
</dbReference>
<dbReference type="GeneTree" id="ENSGT00950000182879"/>
<dbReference type="PANTHER" id="PTHR24300">
    <property type="entry name" value="CYTOCHROME P450 508A4-RELATED"/>
    <property type="match status" value="1"/>
</dbReference>
<evidence type="ECO:0000256" key="1">
    <source>
        <dbReference type="ARBA" id="ARBA00001971"/>
    </source>
</evidence>
<keyword evidence="6" id="KW-1185">Reference proteome</keyword>
<dbReference type="Gene3D" id="1.10.630.10">
    <property type="entry name" value="Cytochrome P450"/>
    <property type="match status" value="1"/>
</dbReference>
<dbReference type="InterPro" id="IPR001128">
    <property type="entry name" value="Cyt_P450"/>
</dbReference>
<keyword evidence="4" id="KW-0408">Iron</keyword>
<keyword evidence="3" id="KW-0479">Metal-binding</keyword>